<dbReference type="GO" id="GO:0008745">
    <property type="term" value="F:N-acetylmuramoyl-L-alanine amidase activity"/>
    <property type="evidence" value="ECO:0007669"/>
    <property type="project" value="InterPro"/>
</dbReference>
<feature type="domain" description="Peptidoglycan binding-like" evidence="4">
    <location>
        <begin position="274"/>
        <end position="330"/>
    </location>
</feature>
<feature type="region of interest" description="Disordered" evidence="3">
    <location>
        <begin position="241"/>
        <end position="269"/>
    </location>
</feature>
<dbReference type="Proteomes" id="UP000318521">
    <property type="component" value="Unassembled WGS sequence"/>
</dbReference>
<dbReference type="GO" id="GO:0009253">
    <property type="term" value="P:peptidoglycan catabolic process"/>
    <property type="evidence" value="ECO:0007669"/>
    <property type="project" value="InterPro"/>
</dbReference>
<gene>
    <name evidence="6" type="ORF">FN960_08860</name>
</gene>
<dbReference type="InterPro" id="IPR036505">
    <property type="entry name" value="Amidase/PGRP_sf"/>
</dbReference>
<evidence type="ECO:0000259" key="5">
    <source>
        <dbReference type="Pfam" id="PF01510"/>
    </source>
</evidence>
<evidence type="ECO:0000256" key="2">
    <source>
        <dbReference type="ARBA" id="ARBA00032390"/>
    </source>
</evidence>
<comment type="caution">
    <text evidence="6">The sequence shown here is derived from an EMBL/GenBank/DDBJ whole genome shotgun (WGS) entry which is preliminary data.</text>
</comment>
<evidence type="ECO:0000259" key="4">
    <source>
        <dbReference type="Pfam" id="PF01471"/>
    </source>
</evidence>
<dbReference type="InterPro" id="IPR002502">
    <property type="entry name" value="Amidase_domain"/>
</dbReference>
<dbReference type="Pfam" id="PF01471">
    <property type="entry name" value="PG_binding_1"/>
    <property type="match status" value="2"/>
</dbReference>
<dbReference type="Pfam" id="PF01510">
    <property type="entry name" value="Amidase_2"/>
    <property type="match status" value="1"/>
</dbReference>
<evidence type="ECO:0000256" key="3">
    <source>
        <dbReference type="SAM" id="MobiDB-lite"/>
    </source>
</evidence>
<dbReference type="InterPro" id="IPR036366">
    <property type="entry name" value="PGBDSf"/>
</dbReference>
<keyword evidence="7" id="KW-1185">Reference proteome</keyword>
<feature type="domain" description="N-acetylmuramoyl-L-alanine amidase" evidence="5">
    <location>
        <begin position="25"/>
        <end position="141"/>
    </location>
</feature>
<dbReference type="AlphaFoldDB" id="A0A554A089"/>
<proteinExistence type="predicted"/>
<reference evidence="6 7" key="1">
    <citation type="submission" date="2019-07" db="EMBL/GenBank/DDBJ databases">
        <authorList>
            <person name="Park Y.J."/>
            <person name="Jeong S.E."/>
            <person name="Jung H.S."/>
        </authorList>
    </citation>
    <scope>NUCLEOTIDE SEQUENCE [LARGE SCALE GENOMIC DNA]</scope>
    <source>
        <strain evidence="7">P16(2019)</strain>
    </source>
</reference>
<feature type="domain" description="Peptidoglycan binding-like" evidence="4">
    <location>
        <begin position="203"/>
        <end position="239"/>
    </location>
</feature>
<dbReference type="Gene3D" id="3.40.80.10">
    <property type="entry name" value="Peptidoglycan recognition protein-like"/>
    <property type="match status" value="1"/>
</dbReference>
<accession>A0A554A089</accession>
<dbReference type="InterPro" id="IPR036365">
    <property type="entry name" value="PGBD-like_sf"/>
</dbReference>
<dbReference type="Gene3D" id="1.10.101.10">
    <property type="entry name" value="PGBD-like superfamily/PGBD"/>
    <property type="match status" value="2"/>
</dbReference>
<protein>
    <recommendedName>
        <fullName evidence="2">Autolysin</fullName>
    </recommendedName>
    <alternativeName>
        <fullName evidence="1">Cell wall hydrolase</fullName>
    </alternativeName>
</protein>
<name>A0A554A089_9BACI</name>
<dbReference type="EMBL" id="VLXZ01000004">
    <property type="protein sequence ID" value="TSB47114.1"/>
    <property type="molecule type" value="Genomic_DNA"/>
</dbReference>
<organism evidence="6 7">
    <name type="scientific">Alkalicoccobacillus porphyridii</name>
    <dbReference type="NCBI Taxonomy" id="2597270"/>
    <lineage>
        <taxon>Bacteria</taxon>
        <taxon>Bacillati</taxon>
        <taxon>Bacillota</taxon>
        <taxon>Bacilli</taxon>
        <taxon>Bacillales</taxon>
        <taxon>Bacillaceae</taxon>
        <taxon>Alkalicoccobacillus</taxon>
    </lineage>
</organism>
<evidence type="ECO:0000313" key="7">
    <source>
        <dbReference type="Proteomes" id="UP000318521"/>
    </source>
</evidence>
<dbReference type="SUPFAM" id="SSF47090">
    <property type="entry name" value="PGBD-like"/>
    <property type="match status" value="2"/>
</dbReference>
<evidence type="ECO:0000313" key="6">
    <source>
        <dbReference type="EMBL" id="TSB47114.1"/>
    </source>
</evidence>
<dbReference type="SUPFAM" id="SSF55846">
    <property type="entry name" value="N-acetylmuramoyl-L-alanine amidase-like"/>
    <property type="match status" value="1"/>
</dbReference>
<dbReference type="OrthoDB" id="9812621at2"/>
<sequence>MYNMTKIHDIRHRTKGGKSKRALSRVNRLARHHSGTEDGNYSAFDKRWSGVLGWKTGGYHEIILRDGSIELCYDPDVITNGVANHNTGTYHICLVGNASFTEEQEKTWNERAAHWKKRLNIPLVSVLGHREFQGASTACPGINMDQVRKALLEGNTYTPPKAEVKPETVTAPAPAKPRTLRLNTNNMMSGEDVKTVQRAVGAKVDGWYGPNTEKAVRAYQSSLNLDADGIVGALTWEAIDTGRKPEPKKQTSAKPAPKTKYTLPSGVLRRGSKGNAVRQLQTALNAANFRVDNVDGDYGPKTHDAVRRFQSVYLPREVDGVYGPNTRRALDKLVN</sequence>
<evidence type="ECO:0000256" key="1">
    <source>
        <dbReference type="ARBA" id="ARBA00030881"/>
    </source>
</evidence>
<dbReference type="InterPro" id="IPR002477">
    <property type="entry name" value="Peptidoglycan-bd-like"/>
</dbReference>